<feature type="region of interest" description="Disordered" evidence="1">
    <location>
        <begin position="1"/>
        <end position="77"/>
    </location>
</feature>
<protein>
    <submittedName>
        <fullName evidence="2">Uncharacterized protein</fullName>
    </submittedName>
</protein>
<gene>
    <name evidence="2" type="ORF">EJ08DRAFT_263054</name>
</gene>
<evidence type="ECO:0000256" key="1">
    <source>
        <dbReference type="SAM" id="MobiDB-lite"/>
    </source>
</evidence>
<evidence type="ECO:0000313" key="2">
    <source>
        <dbReference type="EMBL" id="KAF2429885.1"/>
    </source>
</evidence>
<organism evidence="2 3">
    <name type="scientific">Tothia fuscella</name>
    <dbReference type="NCBI Taxonomy" id="1048955"/>
    <lineage>
        <taxon>Eukaryota</taxon>
        <taxon>Fungi</taxon>
        <taxon>Dikarya</taxon>
        <taxon>Ascomycota</taxon>
        <taxon>Pezizomycotina</taxon>
        <taxon>Dothideomycetes</taxon>
        <taxon>Pleosporomycetidae</taxon>
        <taxon>Venturiales</taxon>
        <taxon>Cylindrosympodiaceae</taxon>
        <taxon>Tothia</taxon>
    </lineage>
</organism>
<name>A0A9P4NQN3_9PEZI</name>
<proteinExistence type="predicted"/>
<reference evidence="2" key="1">
    <citation type="journal article" date="2020" name="Stud. Mycol.">
        <title>101 Dothideomycetes genomes: a test case for predicting lifestyles and emergence of pathogens.</title>
        <authorList>
            <person name="Haridas S."/>
            <person name="Albert R."/>
            <person name="Binder M."/>
            <person name="Bloem J."/>
            <person name="Labutti K."/>
            <person name="Salamov A."/>
            <person name="Andreopoulos B."/>
            <person name="Baker S."/>
            <person name="Barry K."/>
            <person name="Bills G."/>
            <person name="Bluhm B."/>
            <person name="Cannon C."/>
            <person name="Castanera R."/>
            <person name="Culley D."/>
            <person name="Daum C."/>
            <person name="Ezra D."/>
            <person name="Gonzalez J."/>
            <person name="Henrissat B."/>
            <person name="Kuo A."/>
            <person name="Liang C."/>
            <person name="Lipzen A."/>
            <person name="Lutzoni F."/>
            <person name="Magnuson J."/>
            <person name="Mondo S."/>
            <person name="Nolan M."/>
            <person name="Ohm R."/>
            <person name="Pangilinan J."/>
            <person name="Park H.-J."/>
            <person name="Ramirez L."/>
            <person name="Alfaro M."/>
            <person name="Sun H."/>
            <person name="Tritt A."/>
            <person name="Yoshinaga Y."/>
            <person name="Zwiers L.-H."/>
            <person name="Turgeon B."/>
            <person name="Goodwin S."/>
            <person name="Spatafora J."/>
            <person name="Crous P."/>
            <person name="Grigoriev I."/>
        </authorList>
    </citation>
    <scope>NUCLEOTIDE SEQUENCE</scope>
    <source>
        <strain evidence="2">CBS 130266</strain>
    </source>
</reference>
<dbReference type="AlphaFoldDB" id="A0A9P4NQN3"/>
<comment type="caution">
    <text evidence="2">The sequence shown here is derived from an EMBL/GenBank/DDBJ whole genome shotgun (WGS) entry which is preliminary data.</text>
</comment>
<dbReference type="Proteomes" id="UP000800235">
    <property type="component" value="Unassembled WGS sequence"/>
</dbReference>
<dbReference type="EMBL" id="MU007043">
    <property type="protein sequence ID" value="KAF2429885.1"/>
    <property type="molecule type" value="Genomic_DNA"/>
</dbReference>
<feature type="compositionally biased region" description="Polar residues" evidence="1">
    <location>
        <begin position="32"/>
        <end position="50"/>
    </location>
</feature>
<accession>A0A9P4NQN3</accession>
<evidence type="ECO:0000313" key="3">
    <source>
        <dbReference type="Proteomes" id="UP000800235"/>
    </source>
</evidence>
<feature type="compositionally biased region" description="Polar residues" evidence="1">
    <location>
        <begin position="1"/>
        <end position="24"/>
    </location>
</feature>
<sequence length="77" mass="8765">MQSVSTKETSPDKSIQSDLSNCSTNRRREQSTDSTAGYQRCHNPSTTGYQESPLHGQGKVNTDMKRKKRQENIQARY</sequence>
<keyword evidence="3" id="KW-1185">Reference proteome</keyword>